<dbReference type="InterPro" id="IPR046535">
    <property type="entry name" value="DUF6600"/>
</dbReference>
<proteinExistence type="predicted"/>
<evidence type="ECO:0000256" key="1">
    <source>
        <dbReference type="SAM" id="MobiDB-lite"/>
    </source>
</evidence>
<feature type="compositionally biased region" description="Basic and acidic residues" evidence="1">
    <location>
        <begin position="354"/>
        <end position="364"/>
    </location>
</feature>
<sequence>MKVLKRVLLLCLLFLITGSLTGTGRAAAQPGVSVSFQAFYDELAPYGRWVENRDYGRVWIPRVEAGFQPYGTRGHWVVTEYGNTWVSDYEWGWAPFHYGRWVFDDYYGWIWVPGEEWGPAWVTWRSGGGYYGWAPLSPGLDINININIPLLRWIFVPQRYITSHSVYSYCVPHRHSVNIYRSTTVINNIYVNNNRRYFYGPRPQEIERVTRSRVRVHHIDNMDRPGRAMANNGSLRIYRPEIRDGRSSDRETGRPSSYRNRSSDYHPSAPGNTRPDRSRPDVRNAYPENERDNRRNNQDADDNNMNREMQRPPREARPSQPSRDQNDAEVERREQYQRPVRTAPRPESSGAERNNIDRRREEAPQRLNTPSRPSRSEQGRPQGGSGNGESRRSGGDRPSRTGGRSV</sequence>
<name>A0A4Q0MH46_9SPHI</name>
<dbReference type="Proteomes" id="UP000290848">
    <property type="component" value="Unassembled WGS sequence"/>
</dbReference>
<evidence type="ECO:0000313" key="3">
    <source>
        <dbReference type="EMBL" id="RXF72329.1"/>
    </source>
</evidence>
<evidence type="ECO:0008006" key="5">
    <source>
        <dbReference type="Google" id="ProtNLM"/>
    </source>
</evidence>
<comment type="caution">
    <text evidence="3">The sequence shown here is derived from an EMBL/GenBank/DDBJ whole genome shotgun (WGS) entry which is preliminary data.</text>
</comment>
<evidence type="ECO:0000256" key="2">
    <source>
        <dbReference type="SAM" id="SignalP"/>
    </source>
</evidence>
<reference evidence="3 4" key="1">
    <citation type="submission" date="2018-12" db="EMBL/GenBank/DDBJ databases">
        <title>The Draft Genome Sequence of the Soil Bacterium Pedobacter tournemirensis R1.</title>
        <authorList>
            <person name="He J."/>
        </authorList>
    </citation>
    <scope>NUCLEOTIDE SEQUENCE [LARGE SCALE GENOMIC DNA]</scope>
    <source>
        <strain evidence="3 4">R1</strain>
    </source>
</reference>
<accession>A0A4Q0MH46</accession>
<dbReference type="Pfam" id="PF20245">
    <property type="entry name" value="DUF6600"/>
    <property type="match status" value="1"/>
</dbReference>
<feature type="compositionally biased region" description="Basic and acidic residues" evidence="1">
    <location>
        <begin position="389"/>
        <end position="399"/>
    </location>
</feature>
<feature type="signal peptide" evidence="2">
    <location>
        <begin position="1"/>
        <end position="21"/>
    </location>
</feature>
<feature type="compositionally biased region" description="Basic and acidic residues" evidence="1">
    <location>
        <begin position="324"/>
        <end position="336"/>
    </location>
</feature>
<feature type="compositionally biased region" description="Basic and acidic residues" evidence="1">
    <location>
        <begin position="274"/>
        <end position="317"/>
    </location>
</feature>
<evidence type="ECO:0000313" key="4">
    <source>
        <dbReference type="Proteomes" id="UP000290848"/>
    </source>
</evidence>
<feature type="region of interest" description="Disordered" evidence="1">
    <location>
        <begin position="220"/>
        <end position="406"/>
    </location>
</feature>
<protein>
    <recommendedName>
        <fullName evidence="5">BcpO-related WXXGXW repeat protein</fullName>
    </recommendedName>
</protein>
<feature type="compositionally biased region" description="Basic and acidic residues" evidence="1">
    <location>
        <begin position="238"/>
        <end position="253"/>
    </location>
</feature>
<feature type="chain" id="PRO_5020512921" description="BcpO-related WXXGXW repeat protein" evidence="2">
    <location>
        <begin position="22"/>
        <end position="406"/>
    </location>
</feature>
<dbReference type="EMBL" id="RXOC01000001">
    <property type="protein sequence ID" value="RXF72329.1"/>
    <property type="molecule type" value="Genomic_DNA"/>
</dbReference>
<keyword evidence="2" id="KW-0732">Signal</keyword>
<dbReference type="AlphaFoldDB" id="A0A4Q0MH46"/>
<dbReference type="RefSeq" id="WP_128767514.1">
    <property type="nucleotide sequence ID" value="NZ_RXOC01000001.1"/>
</dbReference>
<organism evidence="3 4">
    <name type="scientific">Arcticibacter tournemirensis</name>
    <dbReference type="NCBI Taxonomy" id="699437"/>
    <lineage>
        <taxon>Bacteria</taxon>
        <taxon>Pseudomonadati</taxon>
        <taxon>Bacteroidota</taxon>
        <taxon>Sphingobacteriia</taxon>
        <taxon>Sphingobacteriales</taxon>
        <taxon>Sphingobacteriaceae</taxon>
        <taxon>Arcticibacter</taxon>
    </lineage>
</organism>
<gene>
    <name evidence="3" type="ORF">EKH83_00965</name>
</gene>